<evidence type="ECO:0000313" key="1">
    <source>
        <dbReference type="EMBL" id="CAB4152261.1"/>
    </source>
</evidence>
<dbReference type="EMBL" id="LR796573">
    <property type="protein sequence ID" value="CAB4152261.1"/>
    <property type="molecule type" value="Genomic_DNA"/>
</dbReference>
<gene>
    <name evidence="1" type="ORF">UFOVP614_5</name>
</gene>
<name>A0A6J5N2S6_9CAUD</name>
<reference evidence="1" key="1">
    <citation type="submission" date="2020-04" db="EMBL/GenBank/DDBJ databases">
        <authorList>
            <person name="Chiriac C."/>
            <person name="Salcher M."/>
            <person name="Ghai R."/>
            <person name="Kavagutti S V."/>
        </authorList>
    </citation>
    <scope>NUCLEOTIDE SEQUENCE</scope>
</reference>
<accession>A0A6J5N2S6</accession>
<sequence length="173" mass="18098">MPCALTQNYTLDCKDSLGGITEVYFAAAADVTSTTEASGVITALVKAAGKKFYKYELVKGTSQLVENVNANVQNGTIFYAPELTIVLNKLQANTRNEILLLAQNTLVAVAKDNNGKYWYLGKTRGLDLTGGNSGTGTAEGDRSGYTLTFTGAEAALAPEVNSTVAGQLTTAGS</sequence>
<organism evidence="1">
    <name type="scientific">uncultured Caudovirales phage</name>
    <dbReference type="NCBI Taxonomy" id="2100421"/>
    <lineage>
        <taxon>Viruses</taxon>
        <taxon>Duplodnaviria</taxon>
        <taxon>Heunggongvirae</taxon>
        <taxon>Uroviricota</taxon>
        <taxon>Caudoviricetes</taxon>
        <taxon>Peduoviridae</taxon>
        <taxon>Maltschvirus</taxon>
        <taxon>Maltschvirus maltsch</taxon>
    </lineage>
</organism>
<protein>
    <submittedName>
        <fullName evidence="1">Uncharacterized protein</fullName>
    </submittedName>
</protein>
<proteinExistence type="predicted"/>